<reference evidence="3 4" key="1">
    <citation type="submission" date="2023-07" db="EMBL/GenBank/DDBJ databases">
        <title>The novel representative of Negativicutes class, Anaeroselena agilis gen. nov. sp. nov.</title>
        <authorList>
            <person name="Prokofeva M.I."/>
            <person name="Elcheninov A.G."/>
            <person name="Klyukina A."/>
            <person name="Kublanov I.V."/>
            <person name="Frolov E.N."/>
            <person name="Podosokorskaya O.A."/>
        </authorList>
    </citation>
    <scope>NUCLEOTIDE SEQUENCE [LARGE SCALE GENOMIC DNA]</scope>
    <source>
        <strain evidence="3 4">4137-cl</strain>
    </source>
</reference>
<dbReference type="NCBIfam" id="TIGR00787">
    <property type="entry name" value="dctP"/>
    <property type="match status" value="1"/>
</dbReference>
<dbReference type="InterPro" id="IPR018389">
    <property type="entry name" value="DctP_fam"/>
</dbReference>
<dbReference type="PANTHER" id="PTHR33376">
    <property type="match status" value="1"/>
</dbReference>
<feature type="chain" id="PRO_5045096460" evidence="2">
    <location>
        <begin position="20"/>
        <end position="337"/>
    </location>
</feature>
<dbReference type="InterPro" id="IPR004682">
    <property type="entry name" value="TRAP_DctP"/>
</dbReference>
<dbReference type="PANTHER" id="PTHR33376:SF2">
    <property type="entry name" value="DICARBOXYLATE-BINDING PERIPLASMIC PROTEIN"/>
    <property type="match status" value="1"/>
</dbReference>
<dbReference type="PROSITE" id="PS51257">
    <property type="entry name" value="PROKAR_LIPOPROTEIN"/>
    <property type="match status" value="1"/>
</dbReference>
<dbReference type="Gene3D" id="3.40.190.170">
    <property type="entry name" value="Bacterial extracellular solute-binding protein, family 7"/>
    <property type="match status" value="1"/>
</dbReference>
<evidence type="ECO:0000256" key="2">
    <source>
        <dbReference type="SAM" id="SignalP"/>
    </source>
</evidence>
<sequence>MSKKFTIILAVVIALSLIAAGCGGGQKAAAPEKKAEKQVLKLSSVLPESHPTHKSMLFFAEKVKEKTKGQIEIQVFPSSQLGEQRDALEGMKMGTLDMGLTSCGPLGQFVPTIDVLNLPFMFKSPQHQYKVLDGKPGEQLIADINKAGFVFLFWADSGSRSVINNKRPINSPDDLKGLKIRVMNSQLMVNTLNNMGAIATPMGQGEVYSALQQGVIDGWENSPTTLYTLKLYEVSKYFSWTRHFSTPDAILISKKVFDKLTPEQQKIFLEVGKETTAKSRELWTADEKRVVEELVKKGVLFNEVKDVQPFIEKVKPVWKAYTDKFGTKLVDEIQNTK</sequence>
<dbReference type="EMBL" id="JAUOZS010000001">
    <property type="protein sequence ID" value="MDT8902923.1"/>
    <property type="molecule type" value="Genomic_DNA"/>
</dbReference>
<feature type="signal peptide" evidence="2">
    <location>
        <begin position="1"/>
        <end position="19"/>
    </location>
</feature>
<dbReference type="RefSeq" id="WP_413781389.1">
    <property type="nucleotide sequence ID" value="NZ_JAUOZS010000001.1"/>
</dbReference>
<organism evidence="3 4">
    <name type="scientific">Anaeroselena agilis</name>
    <dbReference type="NCBI Taxonomy" id="3063788"/>
    <lineage>
        <taxon>Bacteria</taxon>
        <taxon>Bacillati</taxon>
        <taxon>Bacillota</taxon>
        <taxon>Negativicutes</taxon>
        <taxon>Acetonemataceae</taxon>
        <taxon>Anaeroselena</taxon>
    </lineage>
</organism>
<proteinExistence type="predicted"/>
<dbReference type="InterPro" id="IPR038404">
    <property type="entry name" value="TRAP_DctP_sf"/>
</dbReference>
<dbReference type="Proteomes" id="UP001254848">
    <property type="component" value="Unassembled WGS sequence"/>
</dbReference>
<keyword evidence="1 2" id="KW-0732">Signal</keyword>
<evidence type="ECO:0000313" key="4">
    <source>
        <dbReference type="Proteomes" id="UP001254848"/>
    </source>
</evidence>
<accession>A0ABU3P1K4</accession>
<dbReference type="SUPFAM" id="SSF53850">
    <property type="entry name" value="Periplasmic binding protein-like II"/>
    <property type="match status" value="1"/>
</dbReference>
<keyword evidence="4" id="KW-1185">Reference proteome</keyword>
<gene>
    <name evidence="3" type="ORF">Q4T40_16900</name>
</gene>
<protein>
    <submittedName>
        <fullName evidence="3">TRAP transporter substrate-binding protein</fullName>
    </submittedName>
</protein>
<dbReference type="CDD" id="cd13671">
    <property type="entry name" value="PBP2_TRAP_SBP_like_3"/>
    <property type="match status" value="1"/>
</dbReference>
<name>A0ABU3P1K4_9FIRM</name>
<evidence type="ECO:0000256" key="1">
    <source>
        <dbReference type="ARBA" id="ARBA00022729"/>
    </source>
</evidence>
<dbReference type="PIRSF" id="PIRSF006470">
    <property type="entry name" value="DctB"/>
    <property type="match status" value="1"/>
</dbReference>
<comment type="caution">
    <text evidence="3">The sequence shown here is derived from an EMBL/GenBank/DDBJ whole genome shotgun (WGS) entry which is preliminary data.</text>
</comment>
<evidence type="ECO:0000313" key="3">
    <source>
        <dbReference type="EMBL" id="MDT8902923.1"/>
    </source>
</evidence>
<dbReference type="NCBIfam" id="NF037995">
    <property type="entry name" value="TRAP_S1"/>
    <property type="match status" value="1"/>
</dbReference>
<dbReference type="Pfam" id="PF03480">
    <property type="entry name" value="DctP"/>
    <property type="match status" value="1"/>
</dbReference>